<comment type="function">
    <text evidence="10 11">Catalyzes the condensation of ATP and 5-phosphoribose 1-diphosphate to form N'-(5'-phosphoribosyl)-ATP (PR-ATP). Has a crucial role in the pathway because the rate of histidine biosynthesis seems to be controlled primarily by regulation of HisG enzymatic activity.</text>
</comment>
<protein>
    <recommendedName>
        <fullName evidence="5 11">ATP phosphoribosyltransferase</fullName>
        <shortName evidence="11">ATP-PRT</shortName>
        <shortName evidence="11">ATP-PRTase</shortName>
        <ecNumber evidence="4 11">2.4.2.17</ecNumber>
    </recommendedName>
</protein>
<dbReference type="SUPFAM" id="SSF54913">
    <property type="entry name" value="GlnB-like"/>
    <property type="match status" value="1"/>
</dbReference>
<gene>
    <name evidence="11 14" type="primary">hisG</name>
    <name evidence="14" type="ORF">SAC06_05675</name>
</gene>
<dbReference type="HAMAP" id="MF_00079">
    <property type="entry name" value="HisG_Long"/>
    <property type="match status" value="1"/>
</dbReference>
<dbReference type="InterPro" id="IPR015867">
    <property type="entry name" value="N-reg_PII/ATP_PRibTrfase_C"/>
</dbReference>
<comment type="similarity">
    <text evidence="3 11">Belongs to the ATP phosphoribosyltransferase family. Long subfamily.</text>
</comment>
<dbReference type="InterPro" id="IPR011322">
    <property type="entry name" value="N-reg_PII-like_a/b"/>
</dbReference>
<dbReference type="SUPFAM" id="SSF53850">
    <property type="entry name" value="Periplasmic binding protein-like II"/>
    <property type="match status" value="1"/>
</dbReference>
<comment type="catalytic activity">
    <reaction evidence="1 11">
        <text>1-(5-phospho-beta-D-ribosyl)-ATP + diphosphate = 5-phospho-alpha-D-ribose 1-diphosphate + ATP</text>
        <dbReference type="Rhea" id="RHEA:18473"/>
        <dbReference type="ChEBI" id="CHEBI:30616"/>
        <dbReference type="ChEBI" id="CHEBI:33019"/>
        <dbReference type="ChEBI" id="CHEBI:58017"/>
        <dbReference type="ChEBI" id="CHEBI:73183"/>
        <dbReference type="EC" id="2.4.2.17"/>
    </reaction>
</comment>
<dbReference type="InterPro" id="IPR001348">
    <property type="entry name" value="ATP_PRibTrfase_HisG"/>
</dbReference>
<dbReference type="GO" id="GO:0005524">
    <property type="term" value="F:ATP binding"/>
    <property type="evidence" value="ECO:0007669"/>
    <property type="project" value="UniProtKB-KW"/>
</dbReference>
<comment type="activity regulation">
    <text evidence="11">Feedback inhibited by histidine.</text>
</comment>
<dbReference type="NCBIfam" id="TIGR00070">
    <property type="entry name" value="hisG"/>
    <property type="match status" value="1"/>
</dbReference>
<keyword evidence="8 11" id="KW-0808">Transferase</keyword>
<keyword evidence="11" id="KW-0963">Cytoplasm</keyword>
<dbReference type="KEGG" id="sapp:SAC06_05675"/>
<dbReference type="Pfam" id="PF01634">
    <property type="entry name" value="HisG"/>
    <property type="match status" value="1"/>
</dbReference>
<dbReference type="PROSITE" id="PS01316">
    <property type="entry name" value="ATP_P_PHORIBOSYLTR"/>
    <property type="match status" value="1"/>
</dbReference>
<evidence type="ECO:0000256" key="9">
    <source>
        <dbReference type="ARBA" id="ARBA00023102"/>
    </source>
</evidence>
<keyword evidence="11" id="KW-0460">Magnesium</keyword>
<keyword evidence="9 11" id="KW-0368">Histidine biosynthesis</keyword>
<dbReference type="Gene3D" id="3.30.70.120">
    <property type="match status" value="1"/>
</dbReference>
<keyword evidence="11" id="KW-0479">Metal-binding</keyword>
<name>A0AAU7VA15_9ACTO</name>
<evidence type="ECO:0000256" key="5">
    <source>
        <dbReference type="ARBA" id="ARBA00020998"/>
    </source>
</evidence>
<dbReference type="EMBL" id="CP138335">
    <property type="protein sequence ID" value="XBW08958.1"/>
    <property type="molecule type" value="Genomic_DNA"/>
</dbReference>
<evidence type="ECO:0000256" key="2">
    <source>
        <dbReference type="ARBA" id="ARBA00004667"/>
    </source>
</evidence>
<dbReference type="AlphaFoldDB" id="A0AAU7VA15"/>
<evidence type="ECO:0000256" key="1">
    <source>
        <dbReference type="ARBA" id="ARBA00000915"/>
    </source>
</evidence>
<feature type="domain" description="ATP phosphoribosyltransferase catalytic" evidence="12">
    <location>
        <begin position="49"/>
        <end position="201"/>
    </location>
</feature>
<proteinExistence type="inferred from homology"/>
<evidence type="ECO:0000256" key="3">
    <source>
        <dbReference type="ARBA" id="ARBA00007955"/>
    </source>
</evidence>
<evidence type="ECO:0000259" key="13">
    <source>
        <dbReference type="Pfam" id="PF08029"/>
    </source>
</evidence>
<evidence type="ECO:0000256" key="11">
    <source>
        <dbReference type="HAMAP-Rule" id="MF_00079"/>
    </source>
</evidence>
<dbReference type="NCBIfam" id="TIGR03455">
    <property type="entry name" value="HisG_C-term"/>
    <property type="match status" value="1"/>
</dbReference>
<dbReference type="GO" id="GO:0005737">
    <property type="term" value="C:cytoplasm"/>
    <property type="evidence" value="ECO:0007669"/>
    <property type="project" value="UniProtKB-SubCell"/>
</dbReference>
<evidence type="ECO:0000256" key="4">
    <source>
        <dbReference type="ARBA" id="ARBA00011946"/>
    </source>
</evidence>
<sequence length="282" mass="30633">MLEIAVPNKGSLSEKSVQLLLEAGYRANRRGRELVVDDPENDLRIFFLRPRDIAVYVGQGRIHAGITGRDLLIDSGTPAQEYSQLGFARAKFRFAAPRGTIAQVREISGKRVATSYRTLVENYLAERGIQADVVRLDGAVESSIQLGVADLIADVVETGSTLRAAGLEVFGEPLLESEAILITNVQGQADPAVEVLNRRLQGVLVAQQHVLVDYHVPVDVLPRAVEITPGFESPTVAPLADNAWRAVRAVVRRDKVNQVMDDLLAIGARGTIVTELIASRLG</sequence>
<keyword evidence="11" id="KW-0067">ATP-binding</keyword>
<evidence type="ECO:0000259" key="12">
    <source>
        <dbReference type="Pfam" id="PF01634"/>
    </source>
</evidence>
<evidence type="ECO:0000256" key="7">
    <source>
        <dbReference type="ARBA" id="ARBA00022676"/>
    </source>
</evidence>
<evidence type="ECO:0000256" key="6">
    <source>
        <dbReference type="ARBA" id="ARBA00022605"/>
    </source>
</evidence>
<comment type="cofactor">
    <cofactor evidence="11">
        <name>Mg(2+)</name>
        <dbReference type="ChEBI" id="CHEBI:18420"/>
    </cofactor>
</comment>
<dbReference type="InterPro" id="IPR013115">
    <property type="entry name" value="HisG_C"/>
</dbReference>
<dbReference type="InterPro" id="IPR020621">
    <property type="entry name" value="ATP-PRT_HisG_long"/>
</dbReference>
<dbReference type="InterPro" id="IPR018198">
    <property type="entry name" value="ATP_PRibTrfase_CS"/>
</dbReference>
<dbReference type="PANTHER" id="PTHR21403:SF8">
    <property type="entry name" value="ATP PHOSPHORIBOSYLTRANSFERASE"/>
    <property type="match status" value="1"/>
</dbReference>
<dbReference type="EC" id="2.4.2.17" evidence="4 11"/>
<keyword evidence="11" id="KW-0547">Nucleotide-binding</keyword>
<evidence type="ECO:0000256" key="8">
    <source>
        <dbReference type="ARBA" id="ARBA00022679"/>
    </source>
</evidence>
<evidence type="ECO:0000313" key="14">
    <source>
        <dbReference type="EMBL" id="XBW08958.1"/>
    </source>
</evidence>
<dbReference type="Gene3D" id="3.40.190.10">
    <property type="entry name" value="Periplasmic binding protein-like II"/>
    <property type="match status" value="2"/>
</dbReference>
<dbReference type="GO" id="GO:0000105">
    <property type="term" value="P:L-histidine biosynthetic process"/>
    <property type="evidence" value="ECO:0007669"/>
    <property type="project" value="UniProtKB-UniRule"/>
</dbReference>
<reference evidence="14" key="1">
    <citation type="submission" date="2023-11" db="EMBL/GenBank/DDBJ databases">
        <title>Scrofimicrobium hongkongense sp. nov., isolated from a patient with peritonitis.</title>
        <authorList>
            <person name="Lao H.Y."/>
            <person name="Wong A.Y.P."/>
            <person name="Ng T.L."/>
            <person name="Wong R.Y.L."/>
            <person name="Yau M.C.Y."/>
            <person name="Lam J.Y.W."/>
            <person name="Siu G.K.H."/>
        </authorList>
    </citation>
    <scope>NUCLEOTIDE SEQUENCE</scope>
    <source>
        <strain evidence="14">R131</strain>
    </source>
</reference>
<dbReference type="RefSeq" id="WP_350259159.1">
    <property type="nucleotide sequence ID" value="NZ_CP138335.1"/>
</dbReference>
<evidence type="ECO:0000256" key="10">
    <source>
        <dbReference type="ARBA" id="ARBA00024861"/>
    </source>
</evidence>
<keyword evidence="7 11" id="KW-0328">Glycosyltransferase</keyword>
<comment type="subcellular location">
    <subcellularLocation>
        <location evidence="11">Cytoplasm</location>
    </subcellularLocation>
</comment>
<feature type="domain" description="Histidine biosynthesis HisG C-terminal" evidence="13">
    <location>
        <begin position="206"/>
        <end position="276"/>
    </location>
</feature>
<dbReference type="Pfam" id="PF08029">
    <property type="entry name" value="HisG_C"/>
    <property type="match status" value="1"/>
</dbReference>
<dbReference type="GO" id="GO:0003879">
    <property type="term" value="F:ATP phosphoribosyltransferase activity"/>
    <property type="evidence" value="ECO:0007669"/>
    <property type="project" value="UniProtKB-UniRule"/>
</dbReference>
<organism evidence="14">
    <name type="scientific">Scrofimicrobium appendicitidis</name>
    <dbReference type="NCBI Taxonomy" id="3079930"/>
    <lineage>
        <taxon>Bacteria</taxon>
        <taxon>Bacillati</taxon>
        <taxon>Actinomycetota</taxon>
        <taxon>Actinomycetes</taxon>
        <taxon>Actinomycetales</taxon>
        <taxon>Actinomycetaceae</taxon>
        <taxon>Scrofimicrobium</taxon>
    </lineage>
</organism>
<dbReference type="GO" id="GO:0000287">
    <property type="term" value="F:magnesium ion binding"/>
    <property type="evidence" value="ECO:0007669"/>
    <property type="project" value="UniProtKB-UniRule"/>
</dbReference>
<comment type="pathway">
    <text evidence="2 11">Amino-acid biosynthesis; L-histidine biosynthesis; L-histidine from 5-phospho-alpha-D-ribose 1-diphosphate: step 1/9.</text>
</comment>
<accession>A0AAU7VA15</accession>
<dbReference type="InterPro" id="IPR013820">
    <property type="entry name" value="ATP_PRibTrfase_cat"/>
</dbReference>
<keyword evidence="6 11" id="KW-0028">Amino-acid biosynthesis</keyword>
<dbReference type="PANTHER" id="PTHR21403">
    <property type="entry name" value="ATP PHOSPHORIBOSYLTRANSFERASE ATP-PRTASE"/>
    <property type="match status" value="1"/>
</dbReference>